<gene>
    <name evidence="9" type="ORF">AADEFJLK_03105</name>
</gene>
<organism evidence="9 10">
    <name type="scientific">Methylovulum psychrotolerans</name>
    <dbReference type="NCBI Taxonomy" id="1704499"/>
    <lineage>
        <taxon>Bacteria</taxon>
        <taxon>Pseudomonadati</taxon>
        <taxon>Pseudomonadota</taxon>
        <taxon>Gammaproteobacteria</taxon>
        <taxon>Methylococcales</taxon>
        <taxon>Methylococcaceae</taxon>
        <taxon>Methylovulum</taxon>
    </lineage>
</organism>
<keyword evidence="4" id="KW-0808">Transferase</keyword>
<dbReference type="PANTHER" id="PTHR33841">
    <property type="entry name" value="DNA METHYLTRANSFERASE YEEA-RELATED"/>
    <property type="match status" value="1"/>
</dbReference>
<keyword evidence="6" id="KW-0680">Restriction system</keyword>
<dbReference type="InterPro" id="IPR011639">
    <property type="entry name" value="MethylTrfase_TaqI-like_dom"/>
</dbReference>
<dbReference type="Gene3D" id="3.40.50.150">
    <property type="entry name" value="Vaccinia Virus protein VP39"/>
    <property type="match status" value="1"/>
</dbReference>
<evidence type="ECO:0000256" key="7">
    <source>
        <dbReference type="ARBA" id="ARBA00047942"/>
    </source>
</evidence>
<dbReference type="InterPro" id="IPR029063">
    <property type="entry name" value="SAM-dependent_MTases_sf"/>
</dbReference>
<dbReference type="REBASE" id="260008">
    <property type="entry name" value="M.MpsSph1ORF3105P"/>
</dbReference>
<dbReference type="GO" id="GO:0032259">
    <property type="term" value="P:methylation"/>
    <property type="evidence" value="ECO:0007669"/>
    <property type="project" value="UniProtKB-KW"/>
</dbReference>
<comment type="catalytic activity">
    <reaction evidence="7">
        <text>a 2'-deoxyadenosine in DNA + S-adenosyl-L-methionine = an N(6)-methyl-2'-deoxyadenosine in DNA + S-adenosyl-L-homocysteine + H(+)</text>
        <dbReference type="Rhea" id="RHEA:15197"/>
        <dbReference type="Rhea" id="RHEA-COMP:12418"/>
        <dbReference type="Rhea" id="RHEA-COMP:12419"/>
        <dbReference type="ChEBI" id="CHEBI:15378"/>
        <dbReference type="ChEBI" id="CHEBI:57856"/>
        <dbReference type="ChEBI" id="CHEBI:59789"/>
        <dbReference type="ChEBI" id="CHEBI:90615"/>
        <dbReference type="ChEBI" id="CHEBI:90616"/>
        <dbReference type="EC" id="2.1.1.72"/>
    </reaction>
</comment>
<evidence type="ECO:0000256" key="5">
    <source>
        <dbReference type="ARBA" id="ARBA00022691"/>
    </source>
</evidence>
<protein>
    <recommendedName>
        <fullName evidence="2">site-specific DNA-methyltransferase (adenine-specific)</fullName>
        <ecNumber evidence="2">2.1.1.72</ecNumber>
    </recommendedName>
</protein>
<dbReference type="EC" id="2.1.1.72" evidence="2"/>
<dbReference type="Pfam" id="PF07669">
    <property type="entry name" value="Eco57I"/>
    <property type="match status" value="1"/>
</dbReference>
<dbReference type="Proteomes" id="UP000237423">
    <property type="component" value="Unassembled WGS sequence"/>
</dbReference>
<evidence type="ECO:0000313" key="10">
    <source>
        <dbReference type="Proteomes" id="UP000237423"/>
    </source>
</evidence>
<evidence type="ECO:0000256" key="2">
    <source>
        <dbReference type="ARBA" id="ARBA00011900"/>
    </source>
</evidence>
<evidence type="ECO:0000259" key="8">
    <source>
        <dbReference type="Pfam" id="PF07669"/>
    </source>
</evidence>
<comment type="caution">
    <text evidence="9">The sequence shown here is derived from an EMBL/GenBank/DDBJ whole genome shotgun (WGS) entry which is preliminary data.</text>
</comment>
<accession>A0A2S5CK29</accession>
<comment type="similarity">
    <text evidence="1">Belongs to the N(4)/N(6)-methyltransferase family.</text>
</comment>
<keyword evidence="5" id="KW-0949">S-adenosyl-L-methionine</keyword>
<dbReference type="PRINTS" id="PR00507">
    <property type="entry name" value="N12N6MTFRASE"/>
</dbReference>
<evidence type="ECO:0000256" key="4">
    <source>
        <dbReference type="ARBA" id="ARBA00022679"/>
    </source>
</evidence>
<dbReference type="AlphaFoldDB" id="A0A2S5CK29"/>
<evidence type="ECO:0000256" key="1">
    <source>
        <dbReference type="ARBA" id="ARBA00006594"/>
    </source>
</evidence>
<evidence type="ECO:0000313" key="9">
    <source>
        <dbReference type="EMBL" id="POZ51146.1"/>
    </source>
</evidence>
<evidence type="ECO:0000256" key="6">
    <source>
        <dbReference type="ARBA" id="ARBA00022747"/>
    </source>
</evidence>
<name>A0A2S5CK29_9GAMM</name>
<dbReference type="EMBL" id="PGFZ01000007">
    <property type="protein sequence ID" value="POZ51146.1"/>
    <property type="molecule type" value="Genomic_DNA"/>
</dbReference>
<feature type="domain" description="Type II methyltransferase M.TaqI-like" evidence="8">
    <location>
        <begin position="120"/>
        <end position="221"/>
    </location>
</feature>
<dbReference type="InterPro" id="IPR050953">
    <property type="entry name" value="N4_N6_ade-DNA_methylase"/>
</dbReference>
<sequence>MLTALEQTTLQLSEPTSADKKSLLGQFFTPANIAKFMASLFPAPLSDTCTLLDAGAGTGSLASAFLERCASGQLNAQNIRLSAFELDNSVHAQLHRSLSQHKNKTPLLFTIIGGDFIEAAVNTIQSGQQVFTHAILNPPYKKISSNSRHRLLLRQVGIETVNLYSAFVALTLLLMAPEGQVVAIIPRSFCNGSYYRPFRDFVLKHAAIRHIHLFASRRKAFKADAVLQENIIIRLERGRPQESVTVSTSTDDSFSDFASYEHPFDNIVFADDPNQFIHIPTSCEKNTIELSPAIRYSLADLGITVSTGPVVDFRLKKHLCAMPESGTAPLLYPGHFSRGGLEWPKVGSKKPNAIHRNLETEKWLYPNSFYCVVRRFSAKEERRRIVASVVEPTAFQDAPLLGFENHLNLFHENKQGLSATLAHGLCLFLNTTAFDESFRRFSGHTQVNATDLKIMKYPSRSMLIEMGKWAMAAGGTLTQMMIDEKLRELNS</sequence>
<dbReference type="GO" id="GO:0009307">
    <property type="term" value="P:DNA restriction-modification system"/>
    <property type="evidence" value="ECO:0007669"/>
    <property type="project" value="UniProtKB-KW"/>
</dbReference>
<keyword evidence="3" id="KW-0489">Methyltransferase</keyword>
<evidence type="ECO:0000256" key="3">
    <source>
        <dbReference type="ARBA" id="ARBA00022603"/>
    </source>
</evidence>
<reference evidence="9 10" key="1">
    <citation type="submission" date="2017-11" db="EMBL/GenBank/DDBJ databases">
        <title>Draft Genome Sequence of Methylobacter psychrotolerans Sph1T, an Obligate Methanotroph from Low-Temperature Environments.</title>
        <authorList>
            <person name="Oshkin I.Y."/>
            <person name="Miroshnikov K."/>
            <person name="Belova S.E."/>
            <person name="Korzhenkov A."/>
            <person name="Toshchakov S.V."/>
            <person name="Dedysh S.N."/>
        </authorList>
    </citation>
    <scope>NUCLEOTIDE SEQUENCE [LARGE SCALE GENOMIC DNA]</scope>
    <source>
        <strain evidence="9 10">Sph1</strain>
    </source>
</reference>
<dbReference type="GO" id="GO:0009007">
    <property type="term" value="F:site-specific DNA-methyltransferase (adenine-specific) activity"/>
    <property type="evidence" value="ECO:0007669"/>
    <property type="project" value="UniProtKB-EC"/>
</dbReference>
<dbReference type="PANTHER" id="PTHR33841:SF5">
    <property type="entry name" value="DNA METHYLASE (MODIFICATION METHYLASE) (METHYLTRANSFERASE)-RELATED"/>
    <property type="match status" value="1"/>
</dbReference>
<dbReference type="SUPFAM" id="SSF53335">
    <property type="entry name" value="S-adenosyl-L-methionine-dependent methyltransferases"/>
    <property type="match status" value="1"/>
</dbReference>
<proteinExistence type="inferred from homology"/>